<dbReference type="PRINTS" id="PR00040">
    <property type="entry name" value="HTHMERR"/>
</dbReference>
<dbReference type="InterPro" id="IPR009061">
    <property type="entry name" value="DNA-bd_dom_put_sf"/>
</dbReference>
<dbReference type="Proteomes" id="UP000381260">
    <property type="component" value="Chromosome"/>
</dbReference>
<proteinExistence type="predicted"/>
<dbReference type="GO" id="GO:0003677">
    <property type="term" value="F:DNA binding"/>
    <property type="evidence" value="ECO:0007669"/>
    <property type="project" value="UniProtKB-KW"/>
</dbReference>
<keyword evidence="1" id="KW-0678">Repressor</keyword>
<dbReference type="RefSeq" id="WP_153857438.1">
    <property type="nucleotide sequence ID" value="NZ_CP045913.1"/>
</dbReference>
<keyword evidence="4" id="KW-0804">Transcription</keyword>
<dbReference type="PROSITE" id="PS50937">
    <property type="entry name" value="HTH_MERR_2"/>
    <property type="match status" value="1"/>
</dbReference>
<evidence type="ECO:0000313" key="7">
    <source>
        <dbReference type="Proteomes" id="UP000381260"/>
    </source>
</evidence>
<dbReference type="AlphaFoldDB" id="A0A5Q2V333"/>
<dbReference type="PANTHER" id="PTHR30204">
    <property type="entry name" value="REDOX-CYCLING DRUG-SENSING TRANSCRIPTIONAL ACTIVATOR SOXR"/>
    <property type="match status" value="1"/>
</dbReference>
<evidence type="ECO:0000259" key="5">
    <source>
        <dbReference type="PROSITE" id="PS50937"/>
    </source>
</evidence>
<dbReference type="Gene3D" id="1.10.1660.10">
    <property type="match status" value="1"/>
</dbReference>
<dbReference type="PANTHER" id="PTHR30204:SF69">
    <property type="entry name" value="MERR-FAMILY TRANSCRIPTIONAL REGULATOR"/>
    <property type="match status" value="1"/>
</dbReference>
<dbReference type="SUPFAM" id="SSF46955">
    <property type="entry name" value="Putative DNA-binding domain"/>
    <property type="match status" value="1"/>
</dbReference>
<protein>
    <submittedName>
        <fullName evidence="6">MerR family transcriptional regulator</fullName>
    </submittedName>
</protein>
<dbReference type="PROSITE" id="PS00552">
    <property type="entry name" value="HTH_MERR_1"/>
    <property type="match status" value="1"/>
</dbReference>
<reference evidence="6 7" key="1">
    <citation type="submission" date="2019-11" db="EMBL/GenBank/DDBJ databases">
        <title>The Phosphoenolpyruvate Phosphotransferase System Regulates Serratia proteamaculans 336X Biofilm Formation and Wheat Roots colonization.</title>
        <authorList>
            <person name="Liu F."/>
        </authorList>
    </citation>
    <scope>NUCLEOTIDE SEQUENCE [LARGE SCALE GENOMIC DNA]</scope>
    <source>
        <strain evidence="6 7">336X</strain>
    </source>
</reference>
<evidence type="ECO:0000256" key="2">
    <source>
        <dbReference type="ARBA" id="ARBA00023015"/>
    </source>
</evidence>
<evidence type="ECO:0000313" key="6">
    <source>
        <dbReference type="EMBL" id="QGH59787.1"/>
    </source>
</evidence>
<evidence type="ECO:0000256" key="4">
    <source>
        <dbReference type="ARBA" id="ARBA00023163"/>
    </source>
</evidence>
<accession>A0A5Q2V333</accession>
<keyword evidence="3" id="KW-0238">DNA-binding</keyword>
<dbReference type="Pfam" id="PF13411">
    <property type="entry name" value="MerR_1"/>
    <property type="match status" value="1"/>
</dbReference>
<keyword evidence="2" id="KW-0805">Transcription regulation</keyword>
<feature type="domain" description="HTH merR-type" evidence="5">
    <location>
        <begin position="4"/>
        <end position="73"/>
    </location>
</feature>
<dbReference type="GO" id="GO:0003700">
    <property type="term" value="F:DNA-binding transcription factor activity"/>
    <property type="evidence" value="ECO:0007669"/>
    <property type="project" value="InterPro"/>
</dbReference>
<organism evidence="6 7">
    <name type="scientific">Serratia proteamaculans</name>
    <dbReference type="NCBI Taxonomy" id="28151"/>
    <lineage>
        <taxon>Bacteria</taxon>
        <taxon>Pseudomonadati</taxon>
        <taxon>Pseudomonadota</taxon>
        <taxon>Gammaproteobacteria</taxon>
        <taxon>Enterobacterales</taxon>
        <taxon>Yersiniaceae</taxon>
        <taxon>Serratia</taxon>
    </lineage>
</organism>
<gene>
    <name evidence="6" type="ORF">GHV41_02510</name>
</gene>
<dbReference type="EMBL" id="CP045913">
    <property type="protein sequence ID" value="QGH59787.1"/>
    <property type="molecule type" value="Genomic_DNA"/>
</dbReference>
<dbReference type="SMART" id="SM00422">
    <property type="entry name" value="HTH_MERR"/>
    <property type="match status" value="1"/>
</dbReference>
<sequence>MTTQLTISQLAQQAEVNVETIRYYQRRGLLTTPERPLGAIRRYPSDMIARIRFIKRVQALGFSLEEVIDLLRFTGVCVCTETRERLKGQIDRVDKKIADLTAMRQALDILTGPIEGAPTLEKCPLITALG</sequence>
<dbReference type="InterPro" id="IPR047057">
    <property type="entry name" value="MerR_fam"/>
</dbReference>
<dbReference type="InterPro" id="IPR000551">
    <property type="entry name" value="MerR-type_HTH_dom"/>
</dbReference>
<name>A0A5Q2V333_SERPR</name>
<evidence type="ECO:0000256" key="3">
    <source>
        <dbReference type="ARBA" id="ARBA00023125"/>
    </source>
</evidence>
<evidence type="ECO:0000256" key="1">
    <source>
        <dbReference type="ARBA" id="ARBA00022491"/>
    </source>
</evidence>